<feature type="transmembrane region" description="Helical" evidence="2">
    <location>
        <begin position="248"/>
        <end position="271"/>
    </location>
</feature>
<keyword evidence="2" id="KW-0813">Transport</keyword>
<keyword evidence="2" id="KW-1133">Transmembrane helix</keyword>
<dbReference type="EMBL" id="JAIWYP010000014">
    <property type="protein sequence ID" value="KAH3709196.1"/>
    <property type="molecule type" value="Genomic_DNA"/>
</dbReference>
<feature type="transmembrane region" description="Helical" evidence="2">
    <location>
        <begin position="317"/>
        <end position="340"/>
    </location>
</feature>
<feature type="transmembrane region" description="Helical" evidence="2">
    <location>
        <begin position="360"/>
        <end position="381"/>
    </location>
</feature>
<comment type="subcellular location">
    <subcellularLocation>
        <location evidence="2">Cell membrane</location>
        <topology evidence="2">Multi-pass membrane protein</topology>
    </subcellularLocation>
</comment>
<dbReference type="Proteomes" id="UP000828390">
    <property type="component" value="Unassembled WGS sequence"/>
</dbReference>
<feature type="transmembrane region" description="Helical" evidence="2">
    <location>
        <begin position="78"/>
        <end position="98"/>
    </location>
</feature>
<protein>
    <recommendedName>
        <fullName evidence="2">Solute carrier organic anion transporter family member</fullName>
    </recommendedName>
</protein>
<keyword evidence="4" id="KW-1185">Reference proteome</keyword>
<keyword evidence="2" id="KW-0812">Transmembrane</keyword>
<feature type="transmembrane region" description="Helical" evidence="2">
    <location>
        <begin position="393"/>
        <end position="412"/>
    </location>
</feature>
<keyword evidence="2" id="KW-0472">Membrane</keyword>
<dbReference type="NCBIfam" id="TIGR00805">
    <property type="entry name" value="oat"/>
    <property type="match status" value="1"/>
</dbReference>
<feature type="transmembrane region" description="Helical" evidence="2">
    <location>
        <begin position="198"/>
        <end position="218"/>
    </location>
</feature>
<gene>
    <name evidence="3" type="ORF">DPMN_068658</name>
</gene>
<dbReference type="Gene3D" id="1.20.1250.20">
    <property type="entry name" value="MFS general substrate transporter like domains"/>
    <property type="match status" value="1"/>
</dbReference>
<dbReference type="PANTHER" id="PTHR11388">
    <property type="entry name" value="ORGANIC ANION TRANSPORTER"/>
    <property type="match status" value="1"/>
</dbReference>
<keyword evidence="1" id="KW-1015">Disulfide bond</keyword>
<evidence type="ECO:0000313" key="4">
    <source>
        <dbReference type="Proteomes" id="UP000828390"/>
    </source>
</evidence>
<dbReference type="GO" id="GO:0006811">
    <property type="term" value="P:monoatomic ion transport"/>
    <property type="evidence" value="ECO:0007669"/>
    <property type="project" value="UniProtKB-KW"/>
</dbReference>
<name>A0A9D3Z1K1_DREPO</name>
<dbReference type="PANTHER" id="PTHR11388:SF160">
    <property type="entry name" value="SOLUTE CARRIER ORGANIC ANION TRANSPORTER FAMILY MEMBER"/>
    <property type="match status" value="1"/>
</dbReference>
<organism evidence="3 4">
    <name type="scientific">Dreissena polymorpha</name>
    <name type="common">Zebra mussel</name>
    <name type="synonym">Mytilus polymorpha</name>
    <dbReference type="NCBI Taxonomy" id="45954"/>
    <lineage>
        <taxon>Eukaryota</taxon>
        <taxon>Metazoa</taxon>
        <taxon>Spiralia</taxon>
        <taxon>Lophotrochozoa</taxon>
        <taxon>Mollusca</taxon>
        <taxon>Bivalvia</taxon>
        <taxon>Autobranchia</taxon>
        <taxon>Heteroconchia</taxon>
        <taxon>Euheterodonta</taxon>
        <taxon>Imparidentia</taxon>
        <taxon>Neoheterodontei</taxon>
        <taxon>Myida</taxon>
        <taxon>Dreissenoidea</taxon>
        <taxon>Dreissenidae</taxon>
        <taxon>Dreissena</taxon>
    </lineage>
</organism>
<evidence type="ECO:0000313" key="3">
    <source>
        <dbReference type="EMBL" id="KAH3709196.1"/>
    </source>
</evidence>
<reference evidence="3" key="1">
    <citation type="journal article" date="2019" name="bioRxiv">
        <title>The Genome of the Zebra Mussel, Dreissena polymorpha: A Resource for Invasive Species Research.</title>
        <authorList>
            <person name="McCartney M.A."/>
            <person name="Auch B."/>
            <person name="Kono T."/>
            <person name="Mallez S."/>
            <person name="Zhang Y."/>
            <person name="Obille A."/>
            <person name="Becker A."/>
            <person name="Abrahante J.E."/>
            <person name="Garbe J."/>
            <person name="Badalamenti J.P."/>
            <person name="Herman A."/>
            <person name="Mangelson H."/>
            <person name="Liachko I."/>
            <person name="Sullivan S."/>
            <person name="Sone E.D."/>
            <person name="Koren S."/>
            <person name="Silverstein K.A.T."/>
            <person name="Beckman K.B."/>
            <person name="Gohl D.M."/>
        </authorList>
    </citation>
    <scope>NUCLEOTIDE SEQUENCE</scope>
    <source>
        <strain evidence="3">Duluth1</strain>
        <tissue evidence="3">Whole animal</tissue>
    </source>
</reference>
<dbReference type="InterPro" id="IPR036259">
    <property type="entry name" value="MFS_trans_sf"/>
</dbReference>
<comment type="similarity">
    <text evidence="2">Belongs to the organo anion transporter (TC 2.A.60) family.</text>
</comment>
<sequence length="567" mass="61374">MSTGSNDVIVTDDVKGEDVKCGYGTCKPRTLQKFNNPKFLLFVMCVFTVSQGFVVNGINNVNTQSLERRFRLPSSRSGLISSAYDFAAAIFGVVISFVGSGRYKARWLSGAAFVMGLGSLTMAIPHFTTGLYDYGQGVVGTTCNKGANVTEACEETGLSNYLGVFMTGMILHGVGGCILYTVGVGLLDDSVEATKSPLYLGILYGFASLGPGLGYIVGGQFLDIYVDFDKVDMSTINIDKTDPRWVGAWWLAFFITMTTFWLIVVPLSLYGSELPSSQAIRATRISQMHNGEHDASGGHGKNKRLPIKMFPKVMCSLLRNAPFVFTMLAGATEGVLTSGFATFVPKYIQNKFGVTSSLAALYTGAAAVPGAAGGMFLGGFICNRLKLKVRGMFKFSVITCLLTLVSINIMWISCEERPFAGVNRGYYNASGGSKDEVVSNCNRECGCSTRYYKPVCAQEVQYFTACHAGCESESKGKDGSLIYGNCSCIAPDPVTNATLATEGTCASGCSMMYLFIVLFFITILLTFLPSTPSDSATLRCIHEDHRTFSMGLKWMFIRLLVQGTVWK</sequence>
<evidence type="ECO:0000256" key="2">
    <source>
        <dbReference type="RuleBase" id="RU362056"/>
    </source>
</evidence>
<evidence type="ECO:0000256" key="1">
    <source>
        <dbReference type="ARBA" id="ARBA00023157"/>
    </source>
</evidence>
<dbReference type="AlphaFoldDB" id="A0A9D3Z1K1"/>
<feature type="transmembrane region" description="Helical" evidence="2">
    <location>
        <begin position="511"/>
        <end position="529"/>
    </location>
</feature>
<comment type="caution">
    <text evidence="2">Lacks conserved residue(s) required for the propagation of feature annotation.</text>
</comment>
<accession>A0A9D3Z1K1</accession>
<proteinExistence type="inferred from homology"/>
<dbReference type="GO" id="GO:0016323">
    <property type="term" value="C:basolateral plasma membrane"/>
    <property type="evidence" value="ECO:0007669"/>
    <property type="project" value="TreeGrafter"/>
</dbReference>
<dbReference type="GO" id="GO:0015347">
    <property type="term" value="F:sodium-independent organic anion transmembrane transporter activity"/>
    <property type="evidence" value="ECO:0007669"/>
    <property type="project" value="TreeGrafter"/>
</dbReference>
<dbReference type="InterPro" id="IPR004156">
    <property type="entry name" value="OATP"/>
</dbReference>
<dbReference type="SUPFAM" id="SSF103473">
    <property type="entry name" value="MFS general substrate transporter"/>
    <property type="match status" value="1"/>
</dbReference>
<dbReference type="GO" id="GO:0043252">
    <property type="term" value="P:sodium-independent organic anion transport"/>
    <property type="evidence" value="ECO:0007669"/>
    <property type="project" value="TreeGrafter"/>
</dbReference>
<reference evidence="3" key="2">
    <citation type="submission" date="2020-11" db="EMBL/GenBank/DDBJ databases">
        <authorList>
            <person name="McCartney M.A."/>
            <person name="Auch B."/>
            <person name="Kono T."/>
            <person name="Mallez S."/>
            <person name="Becker A."/>
            <person name="Gohl D.M."/>
            <person name="Silverstein K.A.T."/>
            <person name="Koren S."/>
            <person name="Bechman K.B."/>
            <person name="Herman A."/>
            <person name="Abrahante J.E."/>
            <person name="Garbe J."/>
        </authorList>
    </citation>
    <scope>NUCLEOTIDE SEQUENCE</scope>
    <source>
        <strain evidence="3">Duluth1</strain>
        <tissue evidence="3">Whole animal</tissue>
    </source>
</reference>
<comment type="caution">
    <text evidence="3">The sequence shown here is derived from an EMBL/GenBank/DDBJ whole genome shotgun (WGS) entry which is preliminary data.</text>
</comment>
<feature type="transmembrane region" description="Helical" evidence="2">
    <location>
        <begin position="39"/>
        <end position="58"/>
    </location>
</feature>
<feature type="transmembrane region" description="Helical" evidence="2">
    <location>
        <begin position="164"/>
        <end position="186"/>
    </location>
</feature>
<feature type="transmembrane region" description="Helical" evidence="2">
    <location>
        <begin position="105"/>
        <end position="124"/>
    </location>
</feature>
<keyword evidence="2" id="KW-0406">Ion transport</keyword>
<dbReference type="Pfam" id="PF03137">
    <property type="entry name" value="OATP"/>
    <property type="match status" value="1"/>
</dbReference>